<feature type="region of interest" description="Disordered" evidence="1">
    <location>
        <begin position="112"/>
        <end position="147"/>
    </location>
</feature>
<sequence>MRTGTKRVLLICSTLALLAVQANLALARGGGGVGGSLGGGSFGGGGFSGGGFSGGGFSGGFSGGMGGFNFMPFFLGGGFGGGGSGGLFSLIFLLVVLYLVFKAMRLGGGGWQNRQNRPYNRGNGNPYNRGPRPLRREESAEPVDLTGRPISNHEELQRFAKAISFTRENMAYFAQTFPRWDRPLLVARVRQVFFWLQDAWSRGDLSDGEGYLAPKLTADYREKLAAMRGRGERNMIKEPILEPDEVEFVHSHLDENSQHFMAMIFASLIDYTIDAQGRRVSGDDTHRLYFTEFWEFYWQDDKWVLANIYQEDALEVARLARGDEQ</sequence>
<keyword evidence="2" id="KW-0472">Membrane</keyword>
<gene>
    <name evidence="5" type="ORF">DEACI_2452</name>
    <name evidence="6" type="ORF">DEACI_3686</name>
</gene>
<keyword evidence="7" id="KW-1185">Reference proteome</keyword>
<evidence type="ECO:0000313" key="6">
    <source>
        <dbReference type="EMBL" id="CEJ09203.1"/>
    </source>
</evidence>
<keyword evidence="2" id="KW-1133">Transmembrane helix</keyword>
<dbReference type="EMBL" id="LR746496">
    <property type="protein sequence ID" value="CAA7601783.1"/>
    <property type="molecule type" value="Genomic_DNA"/>
</dbReference>
<dbReference type="EMBL" id="CDGJ01000115">
    <property type="protein sequence ID" value="CEJ09203.1"/>
    <property type="molecule type" value="Genomic_DNA"/>
</dbReference>
<evidence type="ECO:0000313" key="5">
    <source>
        <dbReference type="EMBL" id="CAA7601783.1"/>
    </source>
</evidence>
<accession>A0A8S0VXC6</accession>
<dbReference type="InterPro" id="IPR007379">
    <property type="entry name" value="Tim44-like_dom"/>
</dbReference>
<protein>
    <submittedName>
        <fullName evidence="5">NTF2-like domain protein</fullName>
    </submittedName>
    <submittedName>
        <fullName evidence="6">Tim44-like domain</fullName>
    </submittedName>
</protein>
<dbReference type="InterPro" id="IPR032710">
    <property type="entry name" value="NTF2-like_dom_sf"/>
</dbReference>
<evidence type="ECO:0000256" key="1">
    <source>
        <dbReference type="SAM" id="MobiDB-lite"/>
    </source>
</evidence>
<proteinExistence type="predicted"/>
<feature type="compositionally biased region" description="Low complexity" evidence="1">
    <location>
        <begin position="112"/>
        <end position="131"/>
    </location>
</feature>
<dbReference type="Proteomes" id="UP001071230">
    <property type="component" value="Unassembled WGS sequence"/>
</dbReference>
<evidence type="ECO:0000259" key="4">
    <source>
        <dbReference type="SMART" id="SM00978"/>
    </source>
</evidence>
<organism evidence="5">
    <name type="scientific">Acididesulfobacillus acetoxydans</name>
    <dbReference type="NCBI Taxonomy" id="1561005"/>
    <lineage>
        <taxon>Bacteria</taxon>
        <taxon>Bacillati</taxon>
        <taxon>Bacillota</taxon>
        <taxon>Clostridia</taxon>
        <taxon>Eubacteriales</taxon>
        <taxon>Peptococcaceae</taxon>
        <taxon>Acididesulfobacillus</taxon>
    </lineage>
</organism>
<dbReference type="Gene3D" id="3.10.450.240">
    <property type="match status" value="1"/>
</dbReference>
<name>A0A8S0VXC6_9FIRM</name>
<feature type="chain" id="PRO_5035838488" evidence="3">
    <location>
        <begin position="28"/>
        <end position="325"/>
    </location>
</feature>
<dbReference type="RefSeq" id="WP_240985264.1">
    <property type="nucleotide sequence ID" value="NZ_CDGJ01000115.1"/>
</dbReference>
<reference evidence="6" key="1">
    <citation type="submission" date="2014-11" db="EMBL/GenBank/DDBJ databases">
        <authorList>
            <person name="Hornung B.V."/>
        </authorList>
    </citation>
    <scope>NUCLEOTIDE SEQUENCE</scope>
    <source>
        <strain evidence="6">INE</strain>
    </source>
</reference>
<keyword evidence="2" id="KW-0812">Transmembrane</keyword>
<feature type="domain" description="Tim44-like" evidence="4">
    <location>
        <begin position="166"/>
        <end position="310"/>
    </location>
</feature>
<dbReference type="KEGG" id="aacx:DEACI_2452"/>
<evidence type="ECO:0000313" key="7">
    <source>
        <dbReference type="Proteomes" id="UP001071230"/>
    </source>
</evidence>
<feature type="signal peptide" evidence="3">
    <location>
        <begin position="1"/>
        <end position="27"/>
    </location>
</feature>
<feature type="transmembrane region" description="Helical" evidence="2">
    <location>
        <begin position="73"/>
        <end position="101"/>
    </location>
</feature>
<evidence type="ECO:0000256" key="2">
    <source>
        <dbReference type="SAM" id="Phobius"/>
    </source>
</evidence>
<reference evidence="5" key="2">
    <citation type="submission" date="2020-01" db="EMBL/GenBank/DDBJ databases">
        <authorList>
            <person name="Hornung B."/>
        </authorList>
    </citation>
    <scope>NUCLEOTIDE SEQUENCE</scope>
    <source>
        <strain evidence="5">PacBioINE</strain>
    </source>
</reference>
<keyword evidence="3" id="KW-0732">Signal</keyword>
<dbReference type="SMART" id="SM00978">
    <property type="entry name" value="Tim44"/>
    <property type="match status" value="1"/>
</dbReference>
<dbReference type="Proteomes" id="UP000836597">
    <property type="component" value="Chromosome"/>
</dbReference>
<dbReference type="SUPFAM" id="SSF54427">
    <property type="entry name" value="NTF2-like"/>
    <property type="match status" value="1"/>
</dbReference>
<dbReference type="Pfam" id="PF04280">
    <property type="entry name" value="Tim44"/>
    <property type="match status" value="1"/>
</dbReference>
<dbReference type="AlphaFoldDB" id="A0A8S0VXC6"/>
<evidence type="ECO:0000256" key="3">
    <source>
        <dbReference type="SAM" id="SignalP"/>
    </source>
</evidence>